<comment type="caution">
    <text evidence="2">The sequence shown here is derived from an EMBL/GenBank/DDBJ whole genome shotgun (WGS) entry which is preliminary data.</text>
</comment>
<reference evidence="2" key="1">
    <citation type="journal article" date="2021" name="Open Biol.">
        <title>Shared evolutionary footprints suggest mitochondrial oxidative damage underlies multiple complex I losses in fungi.</title>
        <authorList>
            <person name="Schikora-Tamarit M.A."/>
            <person name="Marcet-Houben M."/>
            <person name="Nosek J."/>
            <person name="Gabaldon T."/>
        </authorList>
    </citation>
    <scope>NUCLEOTIDE SEQUENCE</scope>
    <source>
        <strain evidence="2">NCAIM Y.01608</strain>
    </source>
</reference>
<name>A0A9P8P4B4_9ASCO</name>
<keyword evidence="3" id="KW-1185">Reference proteome</keyword>
<proteinExistence type="predicted"/>
<accession>A0A9P8P4B4</accession>
<evidence type="ECO:0000256" key="1">
    <source>
        <dbReference type="SAM" id="MobiDB-lite"/>
    </source>
</evidence>
<dbReference type="Proteomes" id="UP000788993">
    <property type="component" value="Unassembled WGS sequence"/>
</dbReference>
<evidence type="ECO:0000313" key="2">
    <source>
        <dbReference type="EMBL" id="KAH3664967.1"/>
    </source>
</evidence>
<dbReference type="EMBL" id="JAEUBD010001178">
    <property type="protein sequence ID" value="KAH3664967.1"/>
    <property type="molecule type" value="Genomic_DNA"/>
</dbReference>
<dbReference type="AlphaFoldDB" id="A0A9P8P4B4"/>
<gene>
    <name evidence="2" type="ORF">OGATHE_003782</name>
</gene>
<feature type="compositionally biased region" description="Low complexity" evidence="1">
    <location>
        <begin position="35"/>
        <end position="45"/>
    </location>
</feature>
<sequence length="382" mass="41841">MMALCTLIADRIATGYVSHSSVEFLISVNTIASSPVGGSISSSSLRRSESSGNDPRSCGNKASRFSDAGVLFGRVRLVLDGKNGVFAIRLGQNAHDIADVGHVQLVATNVNNRGATPCEAVLLHCKFVGGGGAVGGCRAERGRLVLVDENAHFGVHREKRRAQRVLDRLARVLALKLLGQMDLKRFLDDLGDFVAALVAAVLAVIDRDQLLVRVSPEPLDHHVSRSETRLVAECIRDAVAVFSKLRHGRPHTHVNTLVRYKVRSDGDIHQSQQLKVFQHKERVQTVLHALALVQRLDLEPFVAREVEVLEFRVVAPVPVVRYVADVVLEVVGSNVERCHVGDFRQLCRQRMESVPVQMQRVHLGEGLEVVDGQAGQMVTAQI</sequence>
<organism evidence="2 3">
    <name type="scientific">Ogataea polymorpha</name>
    <dbReference type="NCBI Taxonomy" id="460523"/>
    <lineage>
        <taxon>Eukaryota</taxon>
        <taxon>Fungi</taxon>
        <taxon>Dikarya</taxon>
        <taxon>Ascomycota</taxon>
        <taxon>Saccharomycotina</taxon>
        <taxon>Pichiomycetes</taxon>
        <taxon>Pichiales</taxon>
        <taxon>Pichiaceae</taxon>
        <taxon>Ogataea</taxon>
    </lineage>
</organism>
<reference evidence="2" key="2">
    <citation type="submission" date="2021-01" db="EMBL/GenBank/DDBJ databases">
        <authorList>
            <person name="Schikora-Tamarit M.A."/>
        </authorList>
    </citation>
    <scope>NUCLEOTIDE SEQUENCE</scope>
    <source>
        <strain evidence="2">NCAIM Y.01608</strain>
    </source>
</reference>
<protein>
    <submittedName>
        <fullName evidence="2">Uncharacterized protein</fullName>
    </submittedName>
</protein>
<feature type="region of interest" description="Disordered" evidence="1">
    <location>
        <begin position="35"/>
        <end position="60"/>
    </location>
</feature>
<evidence type="ECO:0000313" key="3">
    <source>
        <dbReference type="Proteomes" id="UP000788993"/>
    </source>
</evidence>